<feature type="domain" description="STAS" evidence="6">
    <location>
        <begin position="441"/>
        <end position="537"/>
    </location>
</feature>
<dbReference type="Pfam" id="PF00916">
    <property type="entry name" value="Sulfate_transp"/>
    <property type="match status" value="1"/>
</dbReference>
<evidence type="ECO:0000259" key="6">
    <source>
        <dbReference type="PROSITE" id="PS50801"/>
    </source>
</evidence>
<dbReference type="RefSeq" id="WP_051527691.1">
    <property type="nucleotide sequence ID" value="NZ_JBHLZN010000001.1"/>
</dbReference>
<dbReference type="Gene3D" id="3.30.750.24">
    <property type="entry name" value="STAS domain"/>
    <property type="match status" value="1"/>
</dbReference>
<sequence length="537" mass="56658">MVGVYGWSLKYWRGDVFGGVTAAIVALPLALAFGVASGAGPLAGLYGAIAVGFFAALFGGTPAQISGPTGPMTVVMAAVLTQFVGQHPQVGLSLAMTVVMLAGVLQMLFGLLRLGRYLTLVSLPVVSGFMSGIGIIIIILQLPGILGVAALSSPAAVWQALPSLLEQGQLASMGLAAATLALLYGWPKAWRLRLPAPLVALLLGSVLVAWWALPVATLPEVPSGLPHLQVPYWSWPLWGDMLQAALMLAVLGSLDSLLTSLVADQRSRHLHHSDRELLGQGVGNLVAGLLGGLPGAGATMRTVVNIDAGGRTPLSGMVHALVLLMLVLWFGQWVAYIPQPVLAAILLKVGVDIIDWPLLKRARQLPRMALAVMVSVAVLTVTTDLLIAVAVGVFITQALEMQAYARLQAASIRFSQGGEPHCPAWLDQSSWHALQGAQGRMVLLTLQGPLGFAAAKAVLGLLERLPTCERLVIDYSAVTFLDISTALAMEDVQLALQQQGVEVVWAGLGEEVQGLLMPLNRQGIRSYPDRQLALAEY</sequence>
<dbReference type="PROSITE" id="PS50801">
    <property type="entry name" value="STAS"/>
    <property type="match status" value="1"/>
</dbReference>
<evidence type="ECO:0000313" key="8">
    <source>
        <dbReference type="Proteomes" id="UP001589628"/>
    </source>
</evidence>
<feature type="transmembrane region" description="Helical" evidence="5">
    <location>
        <begin position="16"/>
        <end position="36"/>
    </location>
</feature>
<name>A0ABV5Z7V6_9GAMM</name>
<dbReference type="InterPro" id="IPR011547">
    <property type="entry name" value="SLC26A/SulP_dom"/>
</dbReference>
<feature type="transmembrane region" description="Helical" evidence="5">
    <location>
        <begin position="194"/>
        <end position="213"/>
    </location>
</feature>
<reference evidence="7 8" key="1">
    <citation type="submission" date="2024-09" db="EMBL/GenBank/DDBJ databases">
        <authorList>
            <person name="Sun Q."/>
            <person name="Mori K."/>
        </authorList>
    </citation>
    <scope>NUCLEOTIDE SEQUENCE [LARGE SCALE GENOMIC DNA]</scope>
    <source>
        <strain evidence="7 8">ATCC 51285</strain>
    </source>
</reference>
<keyword evidence="8" id="KW-1185">Reference proteome</keyword>
<evidence type="ECO:0000256" key="5">
    <source>
        <dbReference type="SAM" id="Phobius"/>
    </source>
</evidence>
<dbReference type="EMBL" id="JBHLZN010000001">
    <property type="protein sequence ID" value="MFB9885365.1"/>
    <property type="molecule type" value="Genomic_DNA"/>
</dbReference>
<comment type="caution">
    <text evidence="7">The sequence shown here is derived from an EMBL/GenBank/DDBJ whole genome shotgun (WGS) entry which is preliminary data.</text>
</comment>
<dbReference type="CDD" id="cd07042">
    <property type="entry name" value="STAS_SulP_like_sulfate_transporter"/>
    <property type="match status" value="1"/>
</dbReference>
<feature type="transmembrane region" description="Helical" evidence="5">
    <location>
        <begin position="170"/>
        <end position="187"/>
    </location>
</feature>
<evidence type="ECO:0000313" key="7">
    <source>
        <dbReference type="EMBL" id="MFB9885365.1"/>
    </source>
</evidence>
<proteinExistence type="predicted"/>
<dbReference type="InterPro" id="IPR036513">
    <property type="entry name" value="STAS_dom_sf"/>
</dbReference>
<dbReference type="SUPFAM" id="SSF52091">
    <property type="entry name" value="SpoIIaa-like"/>
    <property type="match status" value="1"/>
</dbReference>
<organism evidence="7 8">
    <name type="scientific">Balneatrix alpica</name>
    <dbReference type="NCBI Taxonomy" id="75684"/>
    <lineage>
        <taxon>Bacteria</taxon>
        <taxon>Pseudomonadati</taxon>
        <taxon>Pseudomonadota</taxon>
        <taxon>Gammaproteobacteria</taxon>
        <taxon>Oceanospirillales</taxon>
        <taxon>Balneatrichaceae</taxon>
        <taxon>Balneatrix</taxon>
    </lineage>
</organism>
<evidence type="ECO:0000256" key="1">
    <source>
        <dbReference type="ARBA" id="ARBA00004141"/>
    </source>
</evidence>
<protein>
    <submittedName>
        <fullName evidence="7">SulP family inorganic anion transporter</fullName>
    </submittedName>
</protein>
<dbReference type="Proteomes" id="UP001589628">
    <property type="component" value="Unassembled WGS sequence"/>
</dbReference>
<evidence type="ECO:0000256" key="2">
    <source>
        <dbReference type="ARBA" id="ARBA00022692"/>
    </source>
</evidence>
<dbReference type="PANTHER" id="PTHR11814">
    <property type="entry name" value="SULFATE TRANSPORTER"/>
    <property type="match status" value="1"/>
</dbReference>
<keyword evidence="2 5" id="KW-0812">Transmembrane</keyword>
<accession>A0ABV5Z7V6</accession>
<keyword evidence="3 5" id="KW-1133">Transmembrane helix</keyword>
<feature type="transmembrane region" description="Helical" evidence="5">
    <location>
        <begin position="316"/>
        <end position="335"/>
    </location>
</feature>
<feature type="transmembrane region" description="Helical" evidence="5">
    <location>
        <begin position="370"/>
        <end position="395"/>
    </location>
</feature>
<feature type="transmembrane region" description="Helical" evidence="5">
    <location>
        <begin position="90"/>
        <end position="111"/>
    </location>
</feature>
<comment type="subcellular location">
    <subcellularLocation>
        <location evidence="1">Membrane</location>
        <topology evidence="1">Multi-pass membrane protein</topology>
    </subcellularLocation>
</comment>
<dbReference type="InterPro" id="IPR002645">
    <property type="entry name" value="STAS_dom"/>
</dbReference>
<feature type="transmembrane region" description="Helical" evidence="5">
    <location>
        <begin position="241"/>
        <end position="263"/>
    </location>
</feature>
<feature type="transmembrane region" description="Helical" evidence="5">
    <location>
        <begin position="123"/>
        <end position="150"/>
    </location>
</feature>
<evidence type="ECO:0000256" key="4">
    <source>
        <dbReference type="ARBA" id="ARBA00023136"/>
    </source>
</evidence>
<dbReference type="InterPro" id="IPR001902">
    <property type="entry name" value="SLC26A/SulP_fam"/>
</dbReference>
<feature type="transmembrane region" description="Helical" evidence="5">
    <location>
        <begin position="43"/>
        <end position="65"/>
    </location>
</feature>
<evidence type="ECO:0000256" key="3">
    <source>
        <dbReference type="ARBA" id="ARBA00022989"/>
    </source>
</evidence>
<gene>
    <name evidence="7" type="ORF">ACFFLH_02905</name>
</gene>
<dbReference type="Pfam" id="PF01740">
    <property type="entry name" value="STAS"/>
    <property type="match status" value="1"/>
</dbReference>
<keyword evidence="4 5" id="KW-0472">Membrane</keyword>